<sequence length="148" mass="16420">MRMALEPNHLGCPSPDHPPVRGGASNRTGKVSQPPSSFGEMLYRLRTTRRFSQASMASLLGLSTSYYSELENSKRLATPSRVTSIASYLELSDDDRQMLVSLAIQDMYSGNPLPPRVSACILTLRSRSNQLPDDVLDRVMSLLQEETM</sequence>
<dbReference type="RefSeq" id="WP_116958703.1">
    <property type="nucleotide sequence ID" value="NZ_QVLS01000005.1"/>
</dbReference>
<protein>
    <submittedName>
        <fullName evidence="3">XRE family transcriptional regulator</fullName>
    </submittedName>
</protein>
<evidence type="ECO:0000259" key="2">
    <source>
        <dbReference type="PROSITE" id="PS50943"/>
    </source>
</evidence>
<feature type="domain" description="HTH cro/C1-type" evidence="2">
    <location>
        <begin position="42"/>
        <end position="96"/>
    </location>
</feature>
<dbReference type="SUPFAM" id="SSF47413">
    <property type="entry name" value="lambda repressor-like DNA-binding domains"/>
    <property type="match status" value="1"/>
</dbReference>
<dbReference type="Pfam" id="PF13560">
    <property type="entry name" value="HTH_31"/>
    <property type="match status" value="1"/>
</dbReference>
<feature type="compositionally biased region" description="Polar residues" evidence="1">
    <location>
        <begin position="25"/>
        <end position="36"/>
    </location>
</feature>
<dbReference type="InterPro" id="IPR010982">
    <property type="entry name" value="Lambda_DNA-bd_dom_sf"/>
</dbReference>
<evidence type="ECO:0000256" key="1">
    <source>
        <dbReference type="SAM" id="MobiDB-lite"/>
    </source>
</evidence>
<gene>
    <name evidence="3" type="ORF">DY262_09690</name>
</gene>
<reference evidence="3 4" key="1">
    <citation type="submission" date="2018-08" db="EMBL/GenBank/DDBJ databases">
        <title>Hydrogenophaga sp. LA-38 isolated from sludge.</title>
        <authorList>
            <person name="Im W.-T."/>
        </authorList>
    </citation>
    <scope>NUCLEOTIDE SEQUENCE [LARGE SCALE GENOMIC DNA]</scope>
    <source>
        <strain evidence="3 4">LA-38</strain>
    </source>
</reference>
<dbReference type="EMBL" id="QVLS01000005">
    <property type="protein sequence ID" value="RFP79244.1"/>
    <property type="molecule type" value="Genomic_DNA"/>
</dbReference>
<accession>A0A372EJZ8</accession>
<dbReference type="SMART" id="SM00530">
    <property type="entry name" value="HTH_XRE"/>
    <property type="match status" value="1"/>
</dbReference>
<feature type="region of interest" description="Disordered" evidence="1">
    <location>
        <begin position="1"/>
        <end position="37"/>
    </location>
</feature>
<evidence type="ECO:0000313" key="4">
    <source>
        <dbReference type="Proteomes" id="UP000261931"/>
    </source>
</evidence>
<dbReference type="Proteomes" id="UP000261931">
    <property type="component" value="Unassembled WGS sequence"/>
</dbReference>
<evidence type="ECO:0000313" key="3">
    <source>
        <dbReference type="EMBL" id="RFP79244.1"/>
    </source>
</evidence>
<name>A0A372EJZ8_9BURK</name>
<dbReference type="PROSITE" id="PS50943">
    <property type="entry name" value="HTH_CROC1"/>
    <property type="match status" value="1"/>
</dbReference>
<dbReference type="Gene3D" id="1.10.260.40">
    <property type="entry name" value="lambda repressor-like DNA-binding domains"/>
    <property type="match status" value="1"/>
</dbReference>
<dbReference type="GO" id="GO:0003677">
    <property type="term" value="F:DNA binding"/>
    <property type="evidence" value="ECO:0007669"/>
    <property type="project" value="InterPro"/>
</dbReference>
<organism evidence="3 4">
    <name type="scientific">Hydrogenophaga borbori</name>
    <dbReference type="NCBI Taxonomy" id="2294117"/>
    <lineage>
        <taxon>Bacteria</taxon>
        <taxon>Pseudomonadati</taxon>
        <taxon>Pseudomonadota</taxon>
        <taxon>Betaproteobacteria</taxon>
        <taxon>Burkholderiales</taxon>
        <taxon>Comamonadaceae</taxon>
        <taxon>Hydrogenophaga</taxon>
    </lineage>
</organism>
<dbReference type="CDD" id="cd00093">
    <property type="entry name" value="HTH_XRE"/>
    <property type="match status" value="1"/>
</dbReference>
<proteinExistence type="predicted"/>
<keyword evidence="4" id="KW-1185">Reference proteome</keyword>
<comment type="caution">
    <text evidence="3">The sequence shown here is derived from an EMBL/GenBank/DDBJ whole genome shotgun (WGS) entry which is preliminary data.</text>
</comment>
<dbReference type="AlphaFoldDB" id="A0A372EJZ8"/>
<dbReference type="InterPro" id="IPR001387">
    <property type="entry name" value="Cro/C1-type_HTH"/>
</dbReference>